<name>A0A8S1T177_9CILI</name>
<sequence>MLKFISIFLQISYFIQQSTRDLEVIDERLSFYKKANKIELDENNSYGYEFWFKFNLIPQNTYQEVFEEEFLTIRYNSQEQSNAFLIFSEWDSLTKQNTVLYFLYQTYSAGCILYVIIYLQNQQYILDQHYIGFYILEGSWVYTHFGFQRNTNKFQWFLYSTEDRLLQEHYYQVQGIYQDLIETSNIVGGSGKFKFFNQDLNLQKIKGKFTSVTFTKGILNKTMMQWWLTQIQFSDLCSEAKQEVIFENQYLDGTNYQSNLKFLKGKRYIIRGWNKLIINKNQYFDSNIQMMRITINKDYTENSNIGDKLFQLIYVLNSDLNKQSGIKVNVQRISYPFQTQYQGTPYDNFNYFDELMLKRLSNWIYFSFEQGGYQQQLFRIFFAFDSFSLAYDFGNTFNPYSIYQLADVQLFIQIGGDKFSSRFYYEGYIYNLQILTCIPEWQLYQQNNPYYDQCHPVCKACNGPTEKNCLSCHDYQNRQYYIGKNICPCKFGYSEIKNQLVCQDIYSLYKKEIELEESTEECQINIKFNGLQICSICPEINYRCYDCILNPNNWISNPLCTKDIVYSSLSSSSMLISNREYKDYTLYTFDIEFGFQLCEGCEKLCTVNEEDCNHLQGRTHLNEKVFVKCKKDNFYFEDNSCQMCKPQCKKCLSLNKCLNCLDGYYLKDGDCFQCHQECPKCIYDIDQLKIICTTCIENYGLIQGSCQRCGSHCISCEQSINKLTFNLFLRCLVCEDNKKFMISYDQFNCIDNPINNCNYGFIYSSNDRTKNTLSLDQDFITADTAVFGCAQCEQYYQYDIKNQLCQYNYSQYCKQFIRDIEYGQDQCLVFTNYLIIFPYNPYKVFVNDLECDRQQPQCIQCMKVFFNHYCLACKTGYYADQDGLCIECPKDLNCKNCYIQSKKYKDNWKTNIRATFEYFYITYYVESSLFRKLNSKPNDEYEILCYDCWEDYEYYNGLCIKACDCITCVKIDNQNICEVSPYFQDFLSLTIIEGKYIDCSTYCLFCFPLSDQELKSINPYFQSNQFSYFSNKCLIPNRNFNNLVYDSYLLQYKKCQDHQNCQMEISINYYLICQYDQTIQNQDSAIYITIEELFSQSNVQRFKDFENDVFYEYANTQMIEKIIIKIEVQNYQQCFLPSLSLLQNQFLKNIFSIRNVELHLFSKNSAEFIVNQIAIMDFQFIKLQNIQFKPYDKSLFKLYINSLIEQQLIFQNLNFTNQKKVNIFSVEINNINMIEFHNVCFNEIETSQTFGLITITQAKSKKLYFVDLKLLNSKITSTQFIALTNITSSEIIIEGLQIETEFYNSQLFYFYESIQNDIKISQLSIKSKLILCQFWLNFIDQNKIELKELNIYKSYIVQSRLIFLRDNTQVSNVNASQNQLYQQSILFYFYNGYRENSTSQLIIKNVLFFENQCYNNYCLLYVVQDQDTSLNQLTLTQLLIYFNYRLSEKENENIEEYETLIYLSLKIIIIDDLQFKRDFMSTFDNQIPINYMQINNLISLQINSIKISDINQKSVSFLYQSYKCSILKQSSTTNKPILIIQSFQNLELNFIDIFNIINFNSPIIKILSQNSQVKQQIEQLLIRNINFTSNLLLTTQYFNSKSILEISSQQKQYIQIENFLSSFNILHEYIQDYSISSSNILLIESPQSDITMININFADNTIINSSNTQLLIYCNALQIINSTFINHNQMDQNMIYKIFSNLFFNEMVVQYFEQLQNYFPIISQTGIGEFHFRNLIIQNIIINHTLGYQGGAFSLYPKNEGIIQVYNSKFLNVNSQFLLFETKGGCFYILLPSFKIDILIENCTFSNIKTQNYGSIIYVESVIDHLINLKIVEVFIKNVFSLQGSVIYLKQNKVDMNSISQLLFQNVEIIQEEDQFVNYLIEYMTISDEQLNQFLQNRSLIYTTFSNVSLYNFSVQNIFQEKILECNQCQKISIKDLVIYKGKNTLPLFQIISNQNQTSIYFSDIQFINIQNQIDLFIDLNCNQKKELFNIESGCYVYNQNEQFNLMNNLVYYYDDTYLQILGRCNFNTIYQEILNKQSLIQISTQSQICQIKFENCLFQSLKVSNSIIRLATQVNPSNFIKFKQIYIQNNYCGFNGCIRLESNGNYLNRLLQQQVSQEFETLNSLIKIDQLNCFNNNASKGVCLNIQNQAVYIIFSQFYNNTASEYGGSIYFDTNSSDQQLLFKFCQFYNNYALIAGAIYSTKIINSKWIKEYNYLDKNGCKAFGSTIVYPPMKLGVTFDNYNTIYYPITLYEGQNMKIDQIQFNKKPQQNYFNLPSGCELNSYQTVTEDNLYINNNITFRLMGFNSNDEIMKNLEDSQCVIYDRIINLQQENEIFQVSELVQSSVNIKSIKFNNSSKDYNLDTIILNSKAINNITHALQLIFLCKSIQTQKVNSEYPYNIISTHNQYYLEINIVTLDCQLGEIKNQLTGACQQCDASQGFYSVLLNQTLCDVQDDTTTAEVKPASLKLLQGYWRPQYNNKYITQCSNKVENCKGGWEVGYNSCEDGYFGALCEQCDIYDIRGEGRYSNTESYQCGICQPDYQSALYAILLNLWNLFSIIFSVKSSQTSILNQVNKKNQIAVSTFLKIFINYFQLLFVVSTFQLPIPYQITILLGFMGNPVRVISYSLDCSLVDKIAIDIIYLRMIQQILYPFIYLFIMSTSYLIYTIYHKNKINFSYFYIAISYLVLYYSPQILSSLINLMSFRSISNINWVQADVSFQYDTHKHYQWIYILCIPLLIFLFISISSLFFLLFNKRNNLKKIKSLLYWGYLYLEYNTGSYFWEFVKLILKILIAVVLTFLQERIIIKGCICFLILALYKSFISKYKPYKLRNINNIDQQASFVCLVSILFGMLLRVAYEIKLNFFPQVIYILLATLNIAFTIYLLKLILQSYLRQYSEYLDELKQFIKKTFPKLEKYKLCKKLLQNSSFVRNQAKQNLRRIASNVIQKSQQFNKSKLMSKQQQQAISMESRIQIQTTEDQMKTSIQLLQKIDFRRSFFHKQSLQNIQNEDN</sequence>
<dbReference type="OrthoDB" id="297942at2759"/>
<keyword evidence="3" id="KW-1185">Reference proteome</keyword>
<dbReference type="PANTHER" id="PTHR11319:SF35">
    <property type="entry name" value="OUTER MEMBRANE PROTEIN PMPC-RELATED"/>
    <property type="match status" value="1"/>
</dbReference>
<feature type="transmembrane region" description="Helical" evidence="1">
    <location>
        <begin position="2730"/>
        <end position="2754"/>
    </location>
</feature>
<keyword evidence="1" id="KW-1133">Transmembrane helix</keyword>
<feature type="transmembrane region" description="Helical" evidence="1">
    <location>
        <begin position="2585"/>
        <end position="2607"/>
    </location>
</feature>
<evidence type="ECO:0000313" key="2">
    <source>
        <dbReference type="EMBL" id="CAD8145257.1"/>
    </source>
</evidence>
<dbReference type="InterPro" id="IPR006212">
    <property type="entry name" value="Furin_repeat"/>
</dbReference>
<feature type="transmembrane region" description="Helical" evidence="1">
    <location>
        <begin position="2789"/>
        <end position="2819"/>
    </location>
</feature>
<reference evidence="2" key="1">
    <citation type="submission" date="2021-01" db="EMBL/GenBank/DDBJ databases">
        <authorList>
            <consortium name="Genoscope - CEA"/>
            <person name="William W."/>
        </authorList>
    </citation>
    <scope>NUCLEOTIDE SEQUENCE</scope>
</reference>
<accession>A0A8S1T177</accession>
<evidence type="ECO:0000256" key="1">
    <source>
        <dbReference type="SAM" id="Phobius"/>
    </source>
</evidence>
<feature type="transmembrane region" description="Helical" evidence="1">
    <location>
        <begin position="2677"/>
        <end position="2696"/>
    </location>
</feature>
<dbReference type="Proteomes" id="UP000689195">
    <property type="component" value="Unassembled WGS sequence"/>
</dbReference>
<proteinExistence type="predicted"/>
<gene>
    <name evidence="2" type="ORF">PPENT_87.1.T0140152</name>
</gene>
<feature type="transmembrane region" description="Helical" evidence="1">
    <location>
        <begin position="2650"/>
        <end position="2670"/>
    </location>
</feature>
<dbReference type="CDD" id="cd00064">
    <property type="entry name" value="FU"/>
    <property type="match status" value="1"/>
</dbReference>
<keyword evidence="1" id="KW-0472">Membrane</keyword>
<dbReference type="PANTHER" id="PTHR11319">
    <property type="entry name" value="G PROTEIN-COUPLED RECEPTOR-RELATED"/>
    <property type="match status" value="1"/>
</dbReference>
<evidence type="ECO:0000313" key="3">
    <source>
        <dbReference type="Proteomes" id="UP000689195"/>
    </source>
</evidence>
<feature type="transmembrane region" description="Helical" evidence="1">
    <location>
        <begin position="2840"/>
        <end position="2859"/>
    </location>
</feature>
<feature type="transmembrane region" description="Helical" evidence="1">
    <location>
        <begin position="2865"/>
        <end position="2886"/>
    </location>
</feature>
<comment type="caution">
    <text evidence="2">The sequence shown here is derived from an EMBL/GenBank/DDBJ whole genome shotgun (WGS) entry which is preliminary data.</text>
</comment>
<organism evidence="2 3">
    <name type="scientific">Paramecium pentaurelia</name>
    <dbReference type="NCBI Taxonomy" id="43138"/>
    <lineage>
        <taxon>Eukaryota</taxon>
        <taxon>Sar</taxon>
        <taxon>Alveolata</taxon>
        <taxon>Ciliophora</taxon>
        <taxon>Intramacronucleata</taxon>
        <taxon>Oligohymenophorea</taxon>
        <taxon>Peniculida</taxon>
        <taxon>Parameciidae</taxon>
        <taxon>Paramecium</taxon>
    </lineage>
</organism>
<keyword evidence="1" id="KW-0812">Transmembrane</keyword>
<dbReference type="SMART" id="SM00261">
    <property type="entry name" value="FU"/>
    <property type="match status" value="4"/>
</dbReference>
<protein>
    <submittedName>
        <fullName evidence="2">Uncharacterized protein</fullName>
    </submittedName>
</protein>
<dbReference type="EMBL" id="CAJJDO010000014">
    <property type="protein sequence ID" value="CAD8145257.1"/>
    <property type="molecule type" value="Genomic_DNA"/>
</dbReference>
<feature type="transmembrane region" description="Helical" evidence="1">
    <location>
        <begin position="2546"/>
        <end position="2564"/>
    </location>
</feature>